<dbReference type="Proteomes" id="UP000178885">
    <property type="component" value="Unassembled WGS sequence"/>
</dbReference>
<evidence type="ECO:0000256" key="3">
    <source>
        <dbReference type="ARBA" id="ARBA00022801"/>
    </source>
</evidence>
<dbReference type="EMBL" id="MFSU01000046">
    <property type="protein sequence ID" value="OGI47801.1"/>
    <property type="molecule type" value="Genomic_DNA"/>
</dbReference>
<feature type="binding site" evidence="9">
    <location>
        <position position="31"/>
    </location>
    <ligand>
        <name>Zn(2+)</name>
        <dbReference type="ChEBI" id="CHEBI:29105"/>
    </ligand>
</feature>
<evidence type="ECO:0000256" key="6">
    <source>
        <dbReference type="ARBA" id="ARBA00052558"/>
    </source>
</evidence>
<name>A0A1F6TRP1_9PROT</name>
<sequence length="201" mass="23249">MNRKQKTSGTNGAKRRCAWVENASALDRAYHDREWGVPVHDDRKLFEFLILEGAQAGLSWATILKKRENYRKAFDRFDARKIARYRARDVRRLLSDPGIVRNRLKIRAAIENAKAFLKAQEEFGSFDAYIWPFVGGRPIRNRRQSLGRIPPRTKQSDALSKDLNRRGFMFVGSTICYAFMQAVGMVNDHTVSCFRHRAPSK</sequence>
<keyword evidence="4 9" id="KW-0862">Zinc</keyword>
<keyword evidence="3" id="KW-0378">Hydrolase</keyword>
<evidence type="ECO:0000256" key="5">
    <source>
        <dbReference type="ARBA" id="ARBA00023204"/>
    </source>
</evidence>
<keyword evidence="2" id="KW-0227">DNA damage</keyword>
<dbReference type="PANTHER" id="PTHR31116">
    <property type="entry name" value="OS04G0501200 PROTEIN"/>
    <property type="match status" value="1"/>
</dbReference>
<dbReference type="PANTHER" id="PTHR31116:SF29">
    <property type="entry name" value="DNA GLYCOSYLASE SUPERFAMILY PROTEIN"/>
    <property type="match status" value="1"/>
</dbReference>
<dbReference type="GO" id="GO:0008725">
    <property type="term" value="F:DNA-3-methyladenine glycosylase activity"/>
    <property type="evidence" value="ECO:0007669"/>
    <property type="project" value="UniProtKB-EC"/>
</dbReference>
<reference evidence="10 11" key="1">
    <citation type="journal article" date="2016" name="Nat. Commun.">
        <title>Thousands of microbial genomes shed light on interconnected biogeochemical processes in an aquifer system.</title>
        <authorList>
            <person name="Anantharaman K."/>
            <person name="Brown C.T."/>
            <person name="Hug L.A."/>
            <person name="Sharon I."/>
            <person name="Castelle C.J."/>
            <person name="Probst A.J."/>
            <person name="Thomas B.C."/>
            <person name="Singh A."/>
            <person name="Wilkins M.J."/>
            <person name="Karaoz U."/>
            <person name="Brodie E.L."/>
            <person name="Williams K.H."/>
            <person name="Hubbard S.S."/>
            <person name="Banfield J.F."/>
        </authorList>
    </citation>
    <scope>NUCLEOTIDE SEQUENCE [LARGE SCALE GENOMIC DNA]</scope>
</reference>
<dbReference type="InterPro" id="IPR005019">
    <property type="entry name" value="Adenine_glyco"/>
</dbReference>
<gene>
    <name evidence="10" type="ORF">A2151_01160</name>
</gene>
<dbReference type="STRING" id="1817760.A2151_01160"/>
<dbReference type="GO" id="GO:0006284">
    <property type="term" value="P:base-excision repair"/>
    <property type="evidence" value="ECO:0007669"/>
    <property type="project" value="InterPro"/>
</dbReference>
<feature type="binding site" evidence="9">
    <location>
        <position position="193"/>
    </location>
    <ligand>
        <name>Zn(2+)</name>
        <dbReference type="ChEBI" id="CHEBI:29105"/>
    </ligand>
</feature>
<dbReference type="SUPFAM" id="SSF48150">
    <property type="entry name" value="DNA-glycosylase"/>
    <property type="match status" value="1"/>
</dbReference>
<organism evidence="10 11">
    <name type="scientific">Candidatus Muproteobacteria bacterium RBG_16_65_34</name>
    <dbReference type="NCBI Taxonomy" id="1817760"/>
    <lineage>
        <taxon>Bacteria</taxon>
        <taxon>Pseudomonadati</taxon>
        <taxon>Pseudomonadota</taxon>
        <taxon>Candidatus Muproteobacteria</taxon>
    </lineage>
</organism>
<dbReference type="AlphaFoldDB" id="A0A1F6TRP1"/>
<dbReference type="Pfam" id="PF03352">
    <property type="entry name" value="Adenine_glyco"/>
    <property type="match status" value="1"/>
</dbReference>
<proteinExistence type="predicted"/>
<evidence type="ECO:0000313" key="11">
    <source>
        <dbReference type="Proteomes" id="UP000178885"/>
    </source>
</evidence>
<dbReference type="GO" id="GO:0046872">
    <property type="term" value="F:metal ion binding"/>
    <property type="evidence" value="ECO:0007669"/>
    <property type="project" value="UniProtKB-KW"/>
</dbReference>
<evidence type="ECO:0000313" key="10">
    <source>
        <dbReference type="EMBL" id="OGI47801.1"/>
    </source>
</evidence>
<feature type="binding site" evidence="9">
    <location>
        <position position="17"/>
    </location>
    <ligand>
        <name>Zn(2+)</name>
        <dbReference type="ChEBI" id="CHEBI:29105"/>
    </ligand>
</feature>
<evidence type="ECO:0000256" key="4">
    <source>
        <dbReference type="ARBA" id="ARBA00022833"/>
    </source>
</evidence>
<comment type="caution">
    <text evidence="10">The sequence shown here is derived from an EMBL/GenBank/DDBJ whole genome shotgun (WGS) entry which is preliminary data.</text>
</comment>
<protein>
    <recommendedName>
        <fullName evidence="8">DNA-3-methyladenine glycosylase I</fullName>
        <ecNumber evidence="8">3.2.2.20</ecNumber>
    </recommendedName>
</protein>
<dbReference type="Gene3D" id="1.10.340.30">
    <property type="entry name" value="Hypothetical protein, domain 2"/>
    <property type="match status" value="1"/>
</dbReference>
<keyword evidence="1 9" id="KW-0479">Metal-binding</keyword>
<comment type="catalytic activity">
    <reaction evidence="6">
        <text>Hydrolysis of alkylated DNA, releasing 3-methyladenine.</text>
        <dbReference type="EC" id="3.2.2.20"/>
    </reaction>
</comment>
<dbReference type="InterPro" id="IPR004597">
    <property type="entry name" value="Tag"/>
</dbReference>
<accession>A0A1F6TRP1</accession>
<evidence type="ECO:0000256" key="8">
    <source>
        <dbReference type="ARBA" id="ARBA00066766"/>
    </source>
</evidence>
<keyword evidence="5" id="KW-0234">DNA repair</keyword>
<dbReference type="InterPro" id="IPR011257">
    <property type="entry name" value="DNA_glycosylase"/>
</dbReference>
<dbReference type="EC" id="3.2.2.20" evidence="8"/>
<evidence type="ECO:0000256" key="9">
    <source>
        <dbReference type="PIRSR" id="PIRSR604597-1"/>
    </source>
</evidence>
<dbReference type="FunFam" id="1.10.340.30:FF:000009">
    <property type="entry name" value="DNA-3-methyladenine glycosylase I"/>
    <property type="match status" value="1"/>
</dbReference>
<evidence type="ECO:0000256" key="1">
    <source>
        <dbReference type="ARBA" id="ARBA00022723"/>
    </source>
</evidence>
<dbReference type="NCBIfam" id="TIGR00624">
    <property type="entry name" value="tag"/>
    <property type="match status" value="1"/>
</dbReference>
<evidence type="ECO:0000256" key="7">
    <source>
        <dbReference type="ARBA" id="ARBA00057608"/>
    </source>
</evidence>
<evidence type="ECO:0000256" key="2">
    <source>
        <dbReference type="ARBA" id="ARBA00022763"/>
    </source>
</evidence>
<feature type="binding site" evidence="9">
    <location>
        <position position="189"/>
    </location>
    <ligand>
        <name>Zn(2+)</name>
        <dbReference type="ChEBI" id="CHEBI:29105"/>
    </ligand>
</feature>
<comment type="function">
    <text evidence="7">Hydrolysis of the deoxyribose N-glycosidic bond to excise 3-methyladenine from the damaged DNA polymer formed by alkylation lesions.</text>
</comment>